<protein>
    <submittedName>
        <fullName evidence="1">Uncharacterized protein</fullName>
    </submittedName>
</protein>
<name>A0A6J5LEV5_9CAUD</name>
<reference evidence="1" key="1">
    <citation type="submission" date="2020-04" db="EMBL/GenBank/DDBJ databases">
        <authorList>
            <person name="Chiriac C."/>
            <person name="Salcher M."/>
            <person name="Ghai R."/>
            <person name="Kavagutti S V."/>
        </authorList>
    </citation>
    <scope>NUCLEOTIDE SEQUENCE</scope>
</reference>
<sequence length="238" mass="25782">MSNFSDWKPYERFVQEGMSDGKFLNAGFTLLCAGPPRLASMGGATSLGAATQSAVIDQLVYPIGVIQNVNLSHNRQFSRIFEVGSERSYFISGRTVGQMAISRILYHGPSLLRVLYAYYADTVAPYTMQALFPNVGVSSFANPHDVVIPPGYDNLFVNLASDLFNQPIGLMMYIKDSDQTTYGAVYLEGCYIPNHTWATDAQGVLIQESAAIQFERAVPVSVTNVTLTAGANAAAGVI</sequence>
<evidence type="ECO:0000313" key="2">
    <source>
        <dbReference type="EMBL" id="CAB4134983.1"/>
    </source>
</evidence>
<evidence type="ECO:0000313" key="1">
    <source>
        <dbReference type="EMBL" id="CAB4131607.1"/>
    </source>
</evidence>
<accession>A0A6J5LEV5</accession>
<proteinExistence type="predicted"/>
<dbReference type="EMBL" id="LR796294">
    <property type="protein sequence ID" value="CAB4134983.1"/>
    <property type="molecule type" value="Genomic_DNA"/>
</dbReference>
<dbReference type="EMBL" id="LR796249">
    <property type="protein sequence ID" value="CAB4131607.1"/>
    <property type="molecule type" value="Genomic_DNA"/>
</dbReference>
<gene>
    <name evidence="1" type="ORF">UFOVP127_177</name>
    <name evidence="2" type="ORF">UFOVP276_40</name>
</gene>
<organism evidence="1">
    <name type="scientific">uncultured Caudovirales phage</name>
    <dbReference type="NCBI Taxonomy" id="2100421"/>
    <lineage>
        <taxon>Viruses</taxon>
        <taxon>Duplodnaviria</taxon>
        <taxon>Heunggongvirae</taxon>
        <taxon>Uroviricota</taxon>
        <taxon>Caudoviricetes</taxon>
        <taxon>Peduoviridae</taxon>
        <taxon>Maltschvirus</taxon>
        <taxon>Maltschvirus maltsch</taxon>
    </lineage>
</organism>